<keyword evidence="9" id="KW-0418">Kinase</keyword>
<keyword evidence="2" id="KW-0813">Transport</keyword>
<evidence type="ECO:0000256" key="2">
    <source>
        <dbReference type="ARBA" id="ARBA00022448"/>
    </source>
</evidence>
<feature type="domain" description="PTS EIIC type-2" evidence="14">
    <location>
        <begin position="126"/>
        <end position="456"/>
    </location>
</feature>
<evidence type="ECO:0000256" key="7">
    <source>
        <dbReference type="ARBA" id="ARBA00022683"/>
    </source>
</evidence>
<dbReference type="SUPFAM" id="SSF52794">
    <property type="entry name" value="PTS system IIB component-like"/>
    <property type="match status" value="1"/>
</dbReference>
<dbReference type="GO" id="GO:0016301">
    <property type="term" value="F:kinase activity"/>
    <property type="evidence" value="ECO:0007669"/>
    <property type="project" value="UniProtKB-KW"/>
</dbReference>
<dbReference type="eggNOG" id="COG1445">
    <property type="taxonomic scope" value="Bacteria"/>
</dbReference>
<dbReference type="RefSeq" id="WP_012870440.1">
    <property type="nucleotide sequence ID" value="NC_013522.1"/>
</dbReference>
<evidence type="ECO:0000313" key="15">
    <source>
        <dbReference type="EMBL" id="ACZ19931.1"/>
    </source>
</evidence>
<evidence type="ECO:0000256" key="1">
    <source>
        <dbReference type="ARBA" id="ARBA00004429"/>
    </source>
</evidence>
<evidence type="ECO:0000259" key="13">
    <source>
        <dbReference type="PROSITE" id="PS51099"/>
    </source>
</evidence>
<evidence type="ECO:0000256" key="6">
    <source>
        <dbReference type="ARBA" id="ARBA00022679"/>
    </source>
</evidence>
<evidence type="ECO:0000256" key="12">
    <source>
        <dbReference type="SAM" id="Phobius"/>
    </source>
</evidence>
<dbReference type="InterPro" id="IPR013011">
    <property type="entry name" value="PTS_EIIB_2"/>
</dbReference>
<dbReference type="InterPro" id="IPR013014">
    <property type="entry name" value="PTS_EIIC_2"/>
</dbReference>
<evidence type="ECO:0000256" key="10">
    <source>
        <dbReference type="ARBA" id="ARBA00022989"/>
    </source>
</evidence>
<evidence type="ECO:0000256" key="5">
    <source>
        <dbReference type="ARBA" id="ARBA00022597"/>
    </source>
</evidence>
<evidence type="ECO:0000256" key="9">
    <source>
        <dbReference type="ARBA" id="ARBA00022777"/>
    </source>
</evidence>
<keyword evidence="8 12" id="KW-0812">Transmembrane</keyword>
<dbReference type="eggNOG" id="COG1299">
    <property type="taxonomic scope" value="Bacteria"/>
</dbReference>
<evidence type="ECO:0000256" key="4">
    <source>
        <dbReference type="ARBA" id="ARBA00022553"/>
    </source>
</evidence>
<dbReference type="GO" id="GO:0090563">
    <property type="term" value="F:protein-phosphocysteine-sugar phosphotransferase activity"/>
    <property type="evidence" value="ECO:0007669"/>
    <property type="project" value="TreeGrafter"/>
</dbReference>
<dbReference type="Pfam" id="PF02302">
    <property type="entry name" value="PTS_IIB"/>
    <property type="match status" value="1"/>
</dbReference>
<feature type="transmembrane region" description="Helical" evidence="12">
    <location>
        <begin position="212"/>
        <end position="233"/>
    </location>
</feature>
<keyword evidence="4" id="KW-0597">Phosphoprotein</keyword>
<accession>D1B7E0</accession>
<evidence type="ECO:0000259" key="14">
    <source>
        <dbReference type="PROSITE" id="PS51104"/>
    </source>
</evidence>
<dbReference type="GO" id="GO:0005351">
    <property type="term" value="F:carbohydrate:proton symporter activity"/>
    <property type="evidence" value="ECO:0007669"/>
    <property type="project" value="InterPro"/>
</dbReference>
<keyword evidence="6" id="KW-0808">Transferase</keyword>
<keyword evidence="5" id="KW-0762">Sugar transport</keyword>
<dbReference type="GO" id="GO:0005886">
    <property type="term" value="C:plasma membrane"/>
    <property type="evidence" value="ECO:0007669"/>
    <property type="project" value="UniProtKB-SubCell"/>
</dbReference>
<keyword evidence="10 12" id="KW-1133">Transmembrane helix</keyword>
<dbReference type="FunFam" id="3.40.50.2300:FF:000014">
    <property type="entry name" value="PTS system fructose-like transporter subunit IIB"/>
    <property type="match status" value="1"/>
</dbReference>
<keyword evidence="16" id="KW-1185">Reference proteome</keyword>
<dbReference type="Pfam" id="PF02378">
    <property type="entry name" value="PTS_EIIC"/>
    <property type="match status" value="1"/>
</dbReference>
<dbReference type="NCBIfam" id="TIGR01427">
    <property type="entry name" value="PTS_IIC_fructo"/>
    <property type="match status" value="1"/>
</dbReference>
<dbReference type="Gene3D" id="3.40.50.2300">
    <property type="match status" value="1"/>
</dbReference>
<dbReference type="OrthoDB" id="9782569at2"/>
<reference evidence="15 16" key="1">
    <citation type="journal article" date="2009" name="Stand. Genomic Sci.">
        <title>Complete genome sequence of Thermanaerovibrio acidaminovorans type strain (Su883).</title>
        <authorList>
            <person name="Chovatia M."/>
            <person name="Sikorski J."/>
            <person name="Schroder M."/>
            <person name="Lapidus A."/>
            <person name="Nolan M."/>
            <person name="Tice H."/>
            <person name="Glavina Del Rio T."/>
            <person name="Copeland A."/>
            <person name="Cheng J.F."/>
            <person name="Lucas S."/>
            <person name="Chen F."/>
            <person name="Bruce D."/>
            <person name="Goodwin L."/>
            <person name="Pitluck S."/>
            <person name="Ivanova N."/>
            <person name="Mavromatis K."/>
            <person name="Ovchinnikova G."/>
            <person name="Pati A."/>
            <person name="Chen A."/>
            <person name="Palaniappan K."/>
            <person name="Land M."/>
            <person name="Hauser L."/>
            <person name="Chang Y.J."/>
            <person name="Jeffries C.D."/>
            <person name="Chain P."/>
            <person name="Saunders E."/>
            <person name="Detter J.C."/>
            <person name="Brettin T."/>
            <person name="Rohde M."/>
            <person name="Goker M."/>
            <person name="Spring S."/>
            <person name="Bristow J."/>
            <person name="Markowitz V."/>
            <person name="Hugenholtz P."/>
            <person name="Kyrpides N.C."/>
            <person name="Klenk H.P."/>
            <person name="Eisen J.A."/>
        </authorList>
    </citation>
    <scope>NUCLEOTIDE SEQUENCE [LARGE SCALE GENOMIC DNA]</scope>
    <source>
        <strain evidence="16">ATCC 49978 / DSM 6589 / Su883</strain>
    </source>
</reference>
<evidence type="ECO:0000256" key="3">
    <source>
        <dbReference type="ARBA" id="ARBA00022475"/>
    </source>
</evidence>
<dbReference type="NCBIfam" id="TIGR00829">
    <property type="entry name" value="FRU"/>
    <property type="match status" value="1"/>
</dbReference>
<keyword evidence="11 12" id="KW-0472">Membrane</keyword>
<dbReference type="EnsemblBacteria" id="ACZ19931">
    <property type="protein sequence ID" value="ACZ19931"/>
    <property type="gene ID" value="Taci_1717"/>
</dbReference>
<dbReference type="HOGENOM" id="CLU_013155_0_0_0"/>
<feature type="transmembrane region" description="Helical" evidence="12">
    <location>
        <begin position="245"/>
        <end position="269"/>
    </location>
</feature>
<dbReference type="PATRIC" id="fig|525903.6.peg.1707"/>
<dbReference type="InterPro" id="IPR036095">
    <property type="entry name" value="PTS_EIIB-like_sf"/>
</dbReference>
<dbReference type="CDD" id="cd05569">
    <property type="entry name" value="PTS_IIB_fructose"/>
    <property type="match status" value="1"/>
</dbReference>
<dbReference type="InterPro" id="IPR003353">
    <property type="entry name" value="PTS_IIB_fruc"/>
</dbReference>
<feature type="transmembrane region" description="Helical" evidence="12">
    <location>
        <begin position="134"/>
        <end position="156"/>
    </location>
</feature>
<dbReference type="InterPro" id="IPR003352">
    <property type="entry name" value="PTS_EIIC"/>
</dbReference>
<dbReference type="PROSITE" id="PS51104">
    <property type="entry name" value="PTS_EIIC_TYPE_2"/>
    <property type="match status" value="1"/>
</dbReference>
<dbReference type="PROSITE" id="PS51099">
    <property type="entry name" value="PTS_EIIB_TYPE_2"/>
    <property type="match status" value="1"/>
</dbReference>
<feature type="transmembrane region" description="Helical" evidence="12">
    <location>
        <begin position="389"/>
        <end position="409"/>
    </location>
</feature>
<evidence type="ECO:0000256" key="8">
    <source>
        <dbReference type="ARBA" id="ARBA00022692"/>
    </source>
</evidence>
<dbReference type="KEGG" id="tai:Taci_1717"/>
<gene>
    <name evidence="15" type="ordered locus">Taci_1717</name>
</gene>
<feature type="transmembrane region" description="Helical" evidence="12">
    <location>
        <begin position="168"/>
        <end position="191"/>
    </location>
</feature>
<protein>
    <submittedName>
        <fullName evidence="15">PTS system, fructose subfamily, IIC subunit</fullName>
    </submittedName>
</protein>
<dbReference type="Proteomes" id="UP000002030">
    <property type="component" value="Chromosome"/>
</dbReference>
<dbReference type="AlphaFoldDB" id="D1B7E0"/>
<comment type="subcellular location">
    <subcellularLocation>
        <location evidence="1">Cell inner membrane</location>
        <topology evidence="1">Multi-pass membrane protein</topology>
    </subcellularLocation>
</comment>
<proteinExistence type="predicted"/>
<evidence type="ECO:0000313" key="16">
    <source>
        <dbReference type="Proteomes" id="UP000002030"/>
    </source>
</evidence>
<name>D1B7E0_THEAS</name>
<organism evidence="15 16">
    <name type="scientific">Thermanaerovibrio acidaminovorans (strain ATCC 49978 / DSM 6589 / Su883)</name>
    <name type="common">Selenomonas acidaminovorans</name>
    <dbReference type="NCBI Taxonomy" id="525903"/>
    <lineage>
        <taxon>Bacteria</taxon>
        <taxon>Thermotogati</taxon>
        <taxon>Synergistota</taxon>
        <taxon>Synergistia</taxon>
        <taxon>Synergistales</taxon>
        <taxon>Synergistaceae</taxon>
        <taxon>Thermanaerovibrio</taxon>
    </lineage>
</organism>
<dbReference type="PANTHER" id="PTHR30505:SF0">
    <property type="entry name" value="FRUCTOSE-LIKE PTS SYSTEM EIIBC COMPONENT-RELATED"/>
    <property type="match status" value="1"/>
</dbReference>
<dbReference type="STRING" id="525903.Taci_1717"/>
<dbReference type="PANTHER" id="PTHR30505">
    <property type="entry name" value="FRUCTOSE-LIKE PERMEASE"/>
    <property type="match status" value="1"/>
</dbReference>
<dbReference type="InterPro" id="IPR050864">
    <property type="entry name" value="Bacterial_PTS_Sugar_Transport"/>
</dbReference>
<sequence length="456" mass="46097">MAKIVAVTSCPTGIAHTYMAAEALKLAAEGMGHQVKVETRGSGGAENQLTQEDISQAELVIIAADTKVERDRFRGKRVYTTSTAEAIRDARGLIERALAEAPVEGGADAPKAAEPSGPSASKAKGAYKHLMTGVSYMIPLVVAGGLSIALSFAFGIKAFEQEGTLAWALMKVGGGSAFALMVPVLSAYMAYSIADRPGLAPGFIGGMLASQLGAGFLGGIASGFIGGYSALLISSNVKLPRNLQGLMPVLIIPLGASLLTGLMMIYVVGSPVKALMDWTTATLSGMSSSNAAILGLLLGAMMAFDMGGPINKAAYTFAVGLLGSGTFEPMAAVMAAGMTPPLGIALASLLAPGKFSPEEREAAKAAGVLGISFITEGAIPFAAGDPIRVIPAIMAGSALTGAMSMAFHCTLRAPHGGIFVLPIPGAVGNLGLYALSIAAGTALTAALLAALKRPQG</sequence>
<feature type="domain" description="PTS EIIB type-2" evidence="13">
    <location>
        <begin position="4"/>
        <end position="99"/>
    </location>
</feature>
<evidence type="ECO:0000256" key="11">
    <source>
        <dbReference type="ARBA" id="ARBA00023136"/>
    </source>
</evidence>
<dbReference type="EMBL" id="CP001818">
    <property type="protein sequence ID" value="ACZ19931.1"/>
    <property type="molecule type" value="Genomic_DNA"/>
</dbReference>
<dbReference type="GO" id="GO:0022877">
    <property type="term" value="F:protein-N(PI)-phosphohistidine-fructose phosphotransferase system transporter activity"/>
    <property type="evidence" value="ECO:0007669"/>
    <property type="project" value="InterPro"/>
</dbReference>
<dbReference type="GO" id="GO:0009401">
    <property type="term" value="P:phosphoenolpyruvate-dependent sugar phosphotransferase system"/>
    <property type="evidence" value="ECO:0007669"/>
    <property type="project" value="UniProtKB-KW"/>
</dbReference>
<keyword evidence="7" id="KW-0598">Phosphotransferase system</keyword>
<dbReference type="InterPro" id="IPR006327">
    <property type="entry name" value="PTS_IIC_fruc"/>
</dbReference>
<dbReference type="InterPro" id="IPR003501">
    <property type="entry name" value="PTS_EIIB_2/3"/>
</dbReference>
<keyword evidence="3" id="KW-1003">Cell membrane</keyword>